<dbReference type="PANTHER" id="PTHR46889:SF4">
    <property type="entry name" value="TRANSPOSASE INSO FOR INSERTION SEQUENCE ELEMENT IS911B-RELATED"/>
    <property type="match status" value="1"/>
</dbReference>
<sequence length="129" mass="15338">MWFGGEYWGKSSNWPHPLLILLPIHRSWLYLVAIIDWCSRFVIDWEVDDNLEIYFVLETCKNALKRTSPEIMNSDQGSHFTSSKYTNLFLNAGSKIGMDHRGRAYDNIFIERLWRSVKYENIYLQVENI</sequence>
<dbReference type="InterPro" id="IPR036397">
    <property type="entry name" value="RNaseH_sf"/>
</dbReference>
<gene>
    <name evidence="2" type="ORF">WY13_02743</name>
</gene>
<evidence type="ECO:0000313" key="3">
    <source>
        <dbReference type="Proteomes" id="UP000077407"/>
    </source>
</evidence>
<protein>
    <submittedName>
        <fullName evidence="2">Integrase core domain protein</fullName>
    </submittedName>
</protein>
<dbReference type="InterPro" id="IPR001584">
    <property type="entry name" value="Integrase_cat-core"/>
</dbReference>
<accession>A0A168ML17</accession>
<dbReference type="PATRIC" id="fig|1538.10.peg.2641"/>
<evidence type="ECO:0000313" key="2">
    <source>
        <dbReference type="EMBL" id="OAA84840.1"/>
    </source>
</evidence>
<dbReference type="PANTHER" id="PTHR46889">
    <property type="entry name" value="TRANSPOSASE INSF FOR INSERTION SEQUENCE IS3B-RELATED"/>
    <property type="match status" value="1"/>
</dbReference>
<dbReference type="GO" id="GO:0003676">
    <property type="term" value="F:nucleic acid binding"/>
    <property type="evidence" value="ECO:0007669"/>
    <property type="project" value="InterPro"/>
</dbReference>
<dbReference type="GO" id="GO:0015074">
    <property type="term" value="P:DNA integration"/>
    <property type="evidence" value="ECO:0007669"/>
    <property type="project" value="InterPro"/>
</dbReference>
<dbReference type="EMBL" id="LITT01000035">
    <property type="protein sequence ID" value="OAA84840.1"/>
    <property type="molecule type" value="Genomic_DNA"/>
</dbReference>
<reference evidence="2 3" key="1">
    <citation type="journal article" date="2015" name="Biotechnol. Bioeng.">
        <title>Genome sequence and phenotypic characterization of Caulobacter segnis.</title>
        <authorList>
            <person name="Patel S."/>
            <person name="Fletcher B."/>
            <person name="Scott D.C."/>
            <person name="Ely B."/>
        </authorList>
    </citation>
    <scope>NUCLEOTIDE SEQUENCE [LARGE SCALE GENOMIC DNA]</scope>
    <source>
        <strain evidence="2 3">ERI-2</strain>
    </source>
</reference>
<name>A0A168ML17_9CLOT</name>
<dbReference type="AlphaFoldDB" id="A0A168ML17"/>
<dbReference type="SUPFAM" id="SSF53098">
    <property type="entry name" value="Ribonuclease H-like"/>
    <property type="match status" value="1"/>
</dbReference>
<comment type="caution">
    <text evidence="2">The sequence shown here is derived from an EMBL/GenBank/DDBJ whole genome shotgun (WGS) entry which is preliminary data.</text>
</comment>
<dbReference type="PROSITE" id="PS50994">
    <property type="entry name" value="INTEGRASE"/>
    <property type="match status" value="1"/>
</dbReference>
<dbReference type="Proteomes" id="UP000077407">
    <property type="component" value="Unassembled WGS sequence"/>
</dbReference>
<evidence type="ECO:0000259" key="1">
    <source>
        <dbReference type="PROSITE" id="PS50994"/>
    </source>
</evidence>
<dbReference type="InterPro" id="IPR012337">
    <property type="entry name" value="RNaseH-like_sf"/>
</dbReference>
<dbReference type="InterPro" id="IPR050900">
    <property type="entry name" value="Transposase_IS3/IS150/IS904"/>
</dbReference>
<dbReference type="Gene3D" id="3.30.420.10">
    <property type="entry name" value="Ribonuclease H-like superfamily/Ribonuclease H"/>
    <property type="match status" value="1"/>
</dbReference>
<organism evidence="2 3">
    <name type="scientific">Clostridium ljungdahlii</name>
    <dbReference type="NCBI Taxonomy" id="1538"/>
    <lineage>
        <taxon>Bacteria</taxon>
        <taxon>Bacillati</taxon>
        <taxon>Bacillota</taxon>
        <taxon>Clostridia</taxon>
        <taxon>Eubacteriales</taxon>
        <taxon>Clostridiaceae</taxon>
        <taxon>Clostridium</taxon>
    </lineage>
</organism>
<dbReference type="Pfam" id="PF00665">
    <property type="entry name" value="rve"/>
    <property type="match status" value="1"/>
</dbReference>
<feature type="domain" description="Integrase catalytic" evidence="1">
    <location>
        <begin position="6"/>
        <end position="129"/>
    </location>
</feature>
<proteinExistence type="predicted"/>